<reference evidence="3" key="1">
    <citation type="submission" date="2016-07" db="EMBL/GenBank/DDBJ databases">
        <title>De novo transcriptome assembly of four accessions of the metal hyperaccumulator plant Noccaea caerulescens.</title>
        <authorList>
            <person name="Blande D."/>
            <person name="Halimaa P."/>
            <person name="Tervahauta A.I."/>
            <person name="Aarts M.G."/>
            <person name="Karenlampi S.O."/>
        </authorList>
    </citation>
    <scope>NUCLEOTIDE SEQUENCE</scope>
</reference>
<feature type="compositionally biased region" description="Basic residues" evidence="1">
    <location>
        <begin position="380"/>
        <end position="391"/>
    </location>
</feature>
<feature type="domain" description="Arabidopsis retrotransposon Orf1 C-terminal" evidence="2">
    <location>
        <begin position="2"/>
        <end position="387"/>
    </location>
</feature>
<dbReference type="AlphaFoldDB" id="A0A1J3ITE8"/>
<evidence type="ECO:0000256" key="1">
    <source>
        <dbReference type="SAM" id="MobiDB-lite"/>
    </source>
</evidence>
<dbReference type="EMBL" id="GEVM01023262">
    <property type="protein sequence ID" value="JAU82676.1"/>
    <property type="molecule type" value="Transcribed_RNA"/>
</dbReference>
<dbReference type="Pfam" id="PF03078">
    <property type="entry name" value="ATHILA"/>
    <property type="match status" value="1"/>
</dbReference>
<sequence length="416" mass="47108">MMKFLPMRFPHEATMRELGIFDDVQTLFKGMEMQHFMALAPPAYYDPTLHFLATLKVIRYPELAEEIATDGPGYITFALAYQAFRMSIKKIEELYGFGVGIGLGTKMRFEKGELAKLWETISSSKYEVSSARGGHIRNPAIRYAHKAIAHTMFARHECANVRTGELEMLDIALVDELQTFEDGTELVGDTSCDTSMAMVLLDSFRQCMKNAIVSYEQGRIRSSYIGLGSLVTPILLASGFPLPEPSDQPEWMDIACLNKSWFFRGKAQEKHIYRFIHQDFGASKVLLPNTYQTSFEVRDNIIFMVEADELYMDGGDATIMEEGGPSEEHPLGDRRFQFDPFDASTCGLSVKKAHAHIRLLQEWCKWQDKTIKKLVKSVRKLKEKAKRRPSTRSHAPEQAAQSLSSEETSSSSSFSQ</sequence>
<evidence type="ECO:0000313" key="3">
    <source>
        <dbReference type="EMBL" id="JAU82676.1"/>
    </source>
</evidence>
<gene>
    <name evidence="3" type="ORF">MP_TR7934_c3_g1_i1_g.25009</name>
</gene>
<protein>
    <recommendedName>
        <fullName evidence="2">Arabidopsis retrotransposon Orf1 C-terminal domain-containing protein</fullName>
    </recommendedName>
</protein>
<name>A0A1J3ITE8_NOCCA</name>
<organism evidence="3">
    <name type="scientific">Noccaea caerulescens</name>
    <name type="common">Alpine penny-cress</name>
    <name type="synonym">Thlaspi caerulescens</name>
    <dbReference type="NCBI Taxonomy" id="107243"/>
    <lineage>
        <taxon>Eukaryota</taxon>
        <taxon>Viridiplantae</taxon>
        <taxon>Streptophyta</taxon>
        <taxon>Embryophyta</taxon>
        <taxon>Tracheophyta</taxon>
        <taxon>Spermatophyta</taxon>
        <taxon>Magnoliopsida</taxon>
        <taxon>eudicotyledons</taxon>
        <taxon>Gunneridae</taxon>
        <taxon>Pentapetalae</taxon>
        <taxon>rosids</taxon>
        <taxon>malvids</taxon>
        <taxon>Brassicales</taxon>
        <taxon>Brassicaceae</taxon>
        <taxon>Coluteocarpeae</taxon>
        <taxon>Noccaea</taxon>
    </lineage>
</organism>
<accession>A0A1J3ITE8</accession>
<dbReference type="InterPro" id="IPR004312">
    <property type="entry name" value="ATHILA_Orf1_C"/>
</dbReference>
<feature type="compositionally biased region" description="Low complexity" evidence="1">
    <location>
        <begin position="396"/>
        <end position="416"/>
    </location>
</feature>
<feature type="region of interest" description="Disordered" evidence="1">
    <location>
        <begin position="380"/>
        <end position="416"/>
    </location>
</feature>
<proteinExistence type="predicted"/>
<evidence type="ECO:0000259" key="2">
    <source>
        <dbReference type="Pfam" id="PF03078"/>
    </source>
</evidence>